<dbReference type="Proteomes" id="UP000434850">
    <property type="component" value="Unassembled WGS sequence"/>
</dbReference>
<dbReference type="InterPro" id="IPR011006">
    <property type="entry name" value="CheY-like_superfamily"/>
</dbReference>
<dbReference type="SUPFAM" id="SSF52172">
    <property type="entry name" value="CheY-like"/>
    <property type="match status" value="1"/>
</dbReference>
<dbReference type="Pfam" id="PF00072">
    <property type="entry name" value="Response_reg"/>
    <property type="match status" value="1"/>
</dbReference>
<evidence type="ECO:0000256" key="1">
    <source>
        <dbReference type="ARBA" id="ARBA00022553"/>
    </source>
</evidence>
<dbReference type="AlphaFoldDB" id="A0A6I4IDU1"/>
<accession>A0A6I4IDU1</accession>
<evidence type="ECO:0000313" key="5">
    <source>
        <dbReference type="Proteomes" id="UP000434850"/>
    </source>
</evidence>
<dbReference type="InterPro" id="IPR050595">
    <property type="entry name" value="Bact_response_regulator"/>
</dbReference>
<dbReference type="GO" id="GO:0000160">
    <property type="term" value="P:phosphorelay signal transduction system"/>
    <property type="evidence" value="ECO:0007669"/>
    <property type="project" value="InterPro"/>
</dbReference>
<protein>
    <submittedName>
        <fullName evidence="4">Response regulator</fullName>
    </submittedName>
</protein>
<dbReference type="RefSeq" id="WP_157542092.1">
    <property type="nucleotide sequence ID" value="NZ_WQLA01000004.1"/>
</dbReference>
<feature type="modified residue" description="4-aspartylphosphate" evidence="2">
    <location>
        <position position="53"/>
    </location>
</feature>
<reference evidence="4 5" key="1">
    <citation type="submission" date="2019-12" db="EMBL/GenBank/DDBJ databases">
        <title>Mucilaginibacter sp. HME9299 genome sequencing and assembly.</title>
        <authorList>
            <person name="Kang H."/>
            <person name="Kim H."/>
            <person name="Joh K."/>
        </authorList>
    </citation>
    <scope>NUCLEOTIDE SEQUENCE [LARGE SCALE GENOMIC DNA]</scope>
    <source>
        <strain evidence="4 5">HME9299</strain>
    </source>
</reference>
<dbReference type="EMBL" id="WQLA01000004">
    <property type="protein sequence ID" value="MVN91766.1"/>
    <property type="molecule type" value="Genomic_DNA"/>
</dbReference>
<keyword evidence="1 2" id="KW-0597">Phosphoprotein</keyword>
<dbReference type="InterPro" id="IPR001789">
    <property type="entry name" value="Sig_transdc_resp-reg_receiver"/>
</dbReference>
<evidence type="ECO:0000256" key="2">
    <source>
        <dbReference type="PROSITE-ProRule" id="PRU00169"/>
    </source>
</evidence>
<name>A0A6I4IDU1_9SPHI</name>
<evidence type="ECO:0000313" key="4">
    <source>
        <dbReference type="EMBL" id="MVN91766.1"/>
    </source>
</evidence>
<organism evidence="4 5">
    <name type="scientific">Mucilaginibacter aquatilis</name>
    <dbReference type="NCBI Taxonomy" id="1517760"/>
    <lineage>
        <taxon>Bacteria</taxon>
        <taxon>Pseudomonadati</taxon>
        <taxon>Bacteroidota</taxon>
        <taxon>Sphingobacteriia</taxon>
        <taxon>Sphingobacteriales</taxon>
        <taxon>Sphingobacteriaceae</taxon>
        <taxon>Mucilaginibacter</taxon>
    </lineage>
</organism>
<dbReference type="OrthoDB" id="9789181at2"/>
<comment type="caution">
    <text evidence="4">The sequence shown here is derived from an EMBL/GenBank/DDBJ whole genome shotgun (WGS) entry which is preliminary data.</text>
</comment>
<gene>
    <name evidence="4" type="ORF">GO816_11570</name>
</gene>
<dbReference type="PROSITE" id="PS50110">
    <property type="entry name" value="RESPONSE_REGULATORY"/>
    <property type="match status" value="1"/>
</dbReference>
<proteinExistence type="predicted"/>
<feature type="domain" description="Response regulatory" evidence="3">
    <location>
        <begin position="4"/>
        <end position="118"/>
    </location>
</feature>
<keyword evidence="5" id="KW-1185">Reference proteome</keyword>
<dbReference type="PANTHER" id="PTHR44591">
    <property type="entry name" value="STRESS RESPONSE REGULATOR PROTEIN 1"/>
    <property type="match status" value="1"/>
</dbReference>
<dbReference type="PANTHER" id="PTHR44591:SF3">
    <property type="entry name" value="RESPONSE REGULATORY DOMAIN-CONTAINING PROTEIN"/>
    <property type="match status" value="1"/>
</dbReference>
<dbReference type="SMART" id="SM00448">
    <property type="entry name" value="REC"/>
    <property type="match status" value="1"/>
</dbReference>
<evidence type="ECO:0000259" key="3">
    <source>
        <dbReference type="PROSITE" id="PS50110"/>
    </source>
</evidence>
<sequence length="121" mass="13186">MSNVILICDDDAGILNMLNVMLDYEGYDVVAVDDSSEINGVLEQRLPDIIIIDLWMPTISGYDAIKAIKANNETSKIPIVAISASPDGRNIAMEAGANEFITKPFDIYDLIDVVNRLLVAA</sequence>
<dbReference type="Gene3D" id="3.40.50.2300">
    <property type="match status" value="1"/>
</dbReference>